<dbReference type="Proteomes" id="UP000678895">
    <property type="component" value="Unassembled WGS sequence"/>
</dbReference>
<dbReference type="SUPFAM" id="SSF46785">
    <property type="entry name" value="Winged helix' DNA-binding domain"/>
    <property type="match status" value="1"/>
</dbReference>
<dbReference type="Pfam" id="PF13545">
    <property type="entry name" value="HTH_Crp_2"/>
    <property type="match status" value="1"/>
</dbReference>
<organism evidence="2 3">
    <name type="scientific">Paenibacillus apis</name>
    <dbReference type="NCBI Taxonomy" id="1792174"/>
    <lineage>
        <taxon>Bacteria</taxon>
        <taxon>Bacillati</taxon>
        <taxon>Bacillota</taxon>
        <taxon>Bacilli</taxon>
        <taxon>Bacillales</taxon>
        <taxon>Paenibacillaceae</taxon>
        <taxon>Paenibacillus</taxon>
    </lineage>
</organism>
<dbReference type="EMBL" id="BORS01000010">
    <property type="protein sequence ID" value="GIO43295.1"/>
    <property type="molecule type" value="Genomic_DNA"/>
</dbReference>
<dbReference type="InterPro" id="IPR012318">
    <property type="entry name" value="HTH_CRP"/>
</dbReference>
<protein>
    <recommendedName>
        <fullName evidence="1">HTH crp-type domain-containing protein</fullName>
    </recommendedName>
</protein>
<dbReference type="GO" id="GO:0003677">
    <property type="term" value="F:DNA binding"/>
    <property type="evidence" value="ECO:0007669"/>
    <property type="project" value="InterPro"/>
</dbReference>
<accession>A0A919Y6Q4</accession>
<dbReference type="InterPro" id="IPR036390">
    <property type="entry name" value="WH_DNA-bd_sf"/>
</dbReference>
<sequence>MYHKLDIVSHKSLRDRILHYLSLQARKSNALAFDIPFSGSDLADYLNVDRSALSRELQRMAEDGLIRFTKNHFELLDTDGGLAILDF</sequence>
<dbReference type="GO" id="GO:0006355">
    <property type="term" value="P:regulation of DNA-templated transcription"/>
    <property type="evidence" value="ECO:0007669"/>
    <property type="project" value="InterPro"/>
</dbReference>
<gene>
    <name evidence="2" type="ORF">J41TS4_30530</name>
</gene>
<evidence type="ECO:0000313" key="3">
    <source>
        <dbReference type="Proteomes" id="UP000678895"/>
    </source>
</evidence>
<reference evidence="2" key="1">
    <citation type="submission" date="2021-03" db="EMBL/GenBank/DDBJ databases">
        <title>Antimicrobial resistance genes in bacteria isolated from Japanese honey, and their potential for conferring macrolide and lincosamide resistance in the American foulbrood pathogen Paenibacillus larvae.</title>
        <authorList>
            <person name="Okamoto M."/>
            <person name="Kumagai M."/>
            <person name="Kanamori H."/>
            <person name="Takamatsu D."/>
        </authorList>
    </citation>
    <scope>NUCLEOTIDE SEQUENCE</scope>
    <source>
        <strain evidence="2">J41TS4</strain>
    </source>
</reference>
<name>A0A919Y6Q4_9BACL</name>
<proteinExistence type="predicted"/>
<evidence type="ECO:0000259" key="1">
    <source>
        <dbReference type="PROSITE" id="PS51063"/>
    </source>
</evidence>
<dbReference type="Gene3D" id="2.60.120.10">
    <property type="entry name" value="Jelly Rolls"/>
    <property type="match status" value="1"/>
</dbReference>
<dbReference type="SMART" id="SM00419">
    <property type="entry name" value="HTH_CRP"/>
    <property type="match status" value="1"/>
</dbReference>
<dbReference type="AlphaFoldDB" id="A0A919Y6Q4"/>
<keyword evidence="3" id="KW-1185">Reference proteome</keyword>
<evidence type="ECO:0000313" key="2">
    <source>
        <dbReference type="EMBL" id="GIO43295.1"/>
    </source>
</evidence>
<dbReference type="RefSeq" id="WP_301628332.1">
    <property type="nucleotide sequence ID" value="NZ_BORS01000010.1"/>
</dbReference>
<feature type="domain" description="HTH crp-type" evidence="1">
    <location>
        <begin position="11"/>
        <end position="79"/>
    </location>
</feature>
<dbReference type="PROSITE" id="PS51063">
    <property type="entry name" value="HTH_CRP_2"/>
    <property type="match status" value="1"/>
</dbReference>
<comment type="caution">
    <text evidence="2">The sequence shown here is derived from an EMBL/GenBank/DDBJ whole genome shotgun (WGS) entry which is preliminary data.</text>
</comment>
<dbReference type="InterPro" id="IPR014710">
    <property type="entry name" value="RmlC-like_jellyroll"/>
</dbReference>